<evidence type="ECO:0000259" key="2">
    <source>
        <dbReference type="Pfam" id="PF10355"/>
    </source>
</evidence>
<evidence type="ECO:0000313" key="3">
    <source>
        <dbReference type="EMBL" id="KAJ1925043.1"/>
    </source>
</evidence>
<accession>A0A9W8DV66</accession>
<evidence type="ECO:0000313" key="4">
    <source>
        <dbReference type="Proteomes" id="UP001150569"/>
    </source>
</evidence>
<reference evidence="3" key="1">
    <citation type="submission" date="2022-07" db="EMBL/GenBank/DDBJ databases">
        <title>Phylogenomic reconstructions and comparative analyses of Kickxellomycotina fungi.</title>
        <authorList>
            <person name="Reynolds N.K."/>
            <person name="Stajich J.E."/>
            <person name="Barry K."/>
            <person name="Grigoriev I.V."/>
            <person name="Crous P."/>
            <person name="Smith M.E."/>
        </authorList>
    </citation>
    <scope>NUCLEOTIDE SEQUENCE</scope>
    <source>
        <strain evidence="3">RSA 861</strain>
    </source>
</reference>
<dbReference type="AlphaFoldDB" id="A0A9W8DV66"/>
<keyword evidence="1" id="KW-0472">Membrane</keyword>
<protein>
    <recommendedName>
        <fullName evidence="2">Protein YTP1-like C-terminal domain-containing protein</fullName>
    </recommendedName>
</protein>
<evidence type="ECO:0000256" key="1">
    <source>
        <dbReference type="SAM" id="Phobius"/>
    </source>
</evidence>
<sequence>MSMGFHQQHTHIWLAVHGQFAPASGTAAVCRIIEFVILFNDSTATPFIMHPLMFVTGFFATLAGYLLMVSTNEQTNYLMDLHLDVGSYGITHRSFAFLTSTFSLAMVVLYEAVNYMASPVSADVEVGLESFEFPNYECRISESS</sequence>
<feature type="transmembrane region" description="Helical" evidence="1">
    <location>
        <begin position="51"/>
        <end position="70"/>
    </location>
</feature>
<keyword evidence="1" id="KW-0812">Transmembrane</keyword>
<name>A0A9W8DV66_9FUNG</name>
<keyword evidence="1" id="KW-1133">Transmembrane helix</keyword>
<dbReference type="Proteomes" id="UP001150569">
    <property type="component" value="Unassembled WGS sequence"/>
</dbReference>
<keyword evidence="4" id="KW-1185">Reference proteome</keyword>
<dbReference type="EMBL" id="JANBPT010000242">
    <property type="protein sequence ID" value="KAJ1925043.1"/>
    <property type="molecule type" value="Genomic_DNA"/>
</dbReference>
<gene>
    <name evidence="3" type="ORF">IWQ60_004824</name>
</gene>
<feature type="domain" description="Protein YTP1-like C-terminal" evidence="2">
    <location>
        <begin position="1"/>
        <end position="110"/>
    </location>
</feature>
<dbReference type="InterPro" id="IPR018827">
    <property type="entry name" value="YTP1_C"/>
</dbReference>
<dbReference type="OrthoDB" id="4137487at2759"/>
<comment type="caution">
    <text evidence="3">The sequence shown here is derived from an EMBL/GenBank/DDBJ whole genome shotgun (WGS) entry which is preliminary data.</text>
</comment>
<organism evidence="3 4">
    <name type="scientific">Tieghemiomyces parasiticus</name>
    <dbReference type="NCBI Taxonomy" id="78921"/>
    <lineage>
        <taxon>Eukaryota</taxon>
        <taxon>Fungi</taxon>
        <taxon>Fungi incertae sedis</taxon>
        <taxon>Zoopagomycota</taxon>
        <taxon>Kickxellomycotina</taxon>
        <taxon>Dimargaritomycetes</taxon>
        <taxon>Dimargaritales</taxon>
        <taxon>Dimargaritaceae</taxon>
        <taxon>Tieghemiomyces</taxon>
    </lineage>
</organism>
<dbReference type="Pfam" id="PF10355">
    <property type="entry name" value="Ytp1"/>
    <property type="match status" value="1"/>
</dbReference>
<proteinExistence type="predicted"/>